<dbReference type="Proteomes" id="UP000279331">
    <property type="component" value="Unassembled WGS sequence"/>
</dbReference>
<sequence length="102" mass="10278">MGDEVHVNPDGLRAASSGWHMEVSELHAALPSLQPPAPWPTMLAAAGVTGAAQVATADLHTQIAATAGMTQVAATGYEATDSDAADLLTNVAATITGTVRNT</sequence>
<dbReference type="AlphaFoldDB" id="A0AB38V2Q2"/>
<reference evidence="1 2" key="1">
    <citation type="submission" date="2018-09" db="EMBL/GenBank/DDBJ databases">
        <authorList>
            <person name="Tagini F."/>
        </authorList>
    </citation>
    <scope>NUCLEOTIDE SEQUENCE [LARGE SCALE GENOMIC DNA]</scope>
    <source>
        <strain evidence="1 2">MK42</strain>
    </source>
</reference>
<organism evidence="1 2">
    <name type="scientific">Mycobacterium persicum</name>
    <dbReference type="NCBI Taxonomy" id="1487726"/>
    <lineage>
        <taxon>Bacteria</taxon>
        <taxon>Bacillati</taxon>
        <taxon>Actinomycetota</taxon>
        <taxon>Actinomycetes</taxon>
        <taxon>Mycobacteriales</taxon>
        <taxon>Mycobacteriaceae</taxon>
        <taxon>Mycobacterium</taxon>
    </lineage>
</organism>
<protein>
    <recommendedName>
        <fullName evidence="3">PE domain-containing protein</fullName>
    </recommendedName>
</protein>
<evidence type="ECO:0008006" key="3">
    <source>
        <dbReference type="Google" id="ProtNLM"/>
    </source>
</evidence>
<name>A0AB38V2Q2_9MYCO</name>
<accession>A0AB38V2Q2</accession>
<proteinExistence type="predicted"/>
<comment type="caution">
    <text evidence="1">The sequence shown here is derived from an EMBL/GenBank/DDBJ whole genome shotgun (WGS) entry which is preliminary data.</text>
</comment>
<dbReference type="EMBL" id="UPHL01000176">
    <property type="protein sequence ID" value="VAZ86739.1"/>
    <property type="molecule type" value="Genomic_DNA"/>
</dbReference>
<gene>
    <name evidence="1" type="ORF">LAUMK42_05593</name>
</gene>
<evidence type="ECO:0000313" key="2">
    <source>
        <dbReference type="Proteomes" id="UP000279331"/>
    </source>
</evidence>
<dbReference type="RefSeq" id="WP_240316459.1">
    <property type="nucleotide sequence ID" value="NZ_MWKV01000001.1"/>
</dbReference>
<evidence type="ECO:0000313" key="1">
    <source>
        <dbReference type="EMBL" id="VAZ86739.1"/>
    </source>
</evidence>